<gene>
    <name evidence="5" type="ORF">B0A48_12231</name>
</gene>
<reference evidence="6" key="1">
    <citation type="submission" date="2017-03" db="EMBL/GenBank/DDBJ databases">
        <title>Genomes of endolithic fungi from Antarctica.</title>
        <authorList>
            <person name="Coleine C."/>
            <person name="Masonjones S."/>
            <person name="Stajich J.E."/>
        </authorList>
    </citation>
    <scope>NUCLEOTIDE SEQUENCE [LARGE SCALE GENOMIC DNA]</scope>
    <source>
        <strain evidence="6">CCFEE 5527</strain>
    </source>
</reference>
<dbReference type="SUPFAM" id="SSF57701">
    <property type="entry name" value="Zn2/Cys6 DNA-binding domain"/>
    <property type="match status" value="1"/>
</dbReference>
<dbReference type="GO" id="GO:0000981">
    <property type="term" value="F:DNA-binding transcription factor activity, RNA polymerase II-specific"/>
    <property type="evidence" value="ECO:0007669"/>
    <property type="project" value="InterPro"/>
</dbReference>
<feature type="domain" description="Zn(2)-C6 fungal-type" evidence="4">
    <location>
        <begin position="39"/>
        <end position="69"/>
    </location>
</feature>
<protein>
    <recommendedName>
        <fullName evidence="4">Zn(2)-C6 fungal-type domain-containing protein</fullName>
    </recommendedName>
</protein>
<evidence type="ECO:0000256" key="3">
    <source>
        <dbReference type="SAM" id="MobiDB-lite"/>
    </source>
</evidence>
<evidence type="ECO:0000313" key="6">
    <source>
        <dbReference type="Proteomes" id="UP000192596"/>
    </source>
</evidence>
<dbReference type="InterPro" id="IPR001138">
    <property type="entry name" value="Zn2Cys6_DnaBD"/>
</dbReference>
<sequence length="639" mass="72078">MAVSEGTDSADEVIKESSTPPEQATGKLPTSGKKRSRNGCMNCRRKRRKCSETKPTCEGCQARSEKCEWGIKVTFRPENAQTVGDEYRSLFRPSSNSKVFQIVDITAEIARDYITEVPTPEPLPESLDEVVTELISPQLQDFPPKAILDLPSPVFPLPEITSSHSLGVDFFDFTGSTFLSPHFSDSTFEDGIFVPGSQYQELHVELRSKLMDTARSTVPSRVQSCVPSRRASVDATAEALQMLHDGPVIGITDIDEESRRLAQLSPAQEYVLWQNYISEVAPWLDKFDINRHFELVLPIWAKDVEHLKYSMLALSARQIELKEHKLELATSLALYQHAIHLLSPALAQRTTVVLASSVVLCVLEMLSCSPKAWRRHLDGCAALIQALGITGICGGAEQAIFWCFARMDVCGGLISLEQTLIPMSKWIGGGALAEDVRLLQAKDNCDTKANHIEYLLGRVVELLCRFGRWEQRHQDPNFVYTHKQYVSHWLELFDHIETWYRNRPQELKPILVIPAEHSDPPSTFPTVMYPNCPAISGNQLYHTAALLMLKHKPASLHLSTKPRSMLWHARQVCAISMSNSNHACWSNATQPIWIAGQLMSHTSEHRAILELYERMEREMGWATKWRAKDLLDHWGDLQS</sequence>
<dbReference type="EMBL" id="NAJO01000027">
    <property type="protein sequence ID" value="OQO02702.1"/>
    <property type="molecule type" value="Genomic_DNA"/>
</dbReference>
<accession>A0A1V8SUZ3</accession>
<dbReference type="PROSITE" id="PS00463">
    <property type="entry name" value="ZN2_CY6_FUNGAL_1"/>
    <property type="match status" value="1"/>
</dbReference>
<dbReference type="InterPro" id="IPR036864">
    <property type="entry name" value="Zn2-C6_fun-type_DNA-bd_sf"/>
</dbReference>
<feature type="region of interest" description="Disordered" evidence="3">
    <location>
        <begin position="1"/>
        <end position="39"/>
    </location>
</feature>
<dbReference type="Proteomes" id="UP000192596">
    <property type="component" value="Unassembled WGS sequence"/>
</dbReference>
<name>A0A1V8SUZ3_9PEZI</name>
<dbReference type="GO" id="GO:0008270">
    <property type="term" value="F:zinc ion binding"/>
    <property type="evidence" value="ECO:0007669"/>
    <property type="project" value="InterPro"/>
</dbReference>
<keyword evidence="6" id="KW-1185">Reference proteome</keyword>
<dbReference type="Gene3D" id="4.10.240.10">
    <property type="entry name" value="Zn(2)-C6 fungal-type DNA-binding domain"/>
    <property type="match status" value="1"/>
</dbReference>
<comment type="caution">
    <text evidence="5">The sequence shown here is derived from an EMBL/GenBank/DDBJ whole genome shotgun (WGS) entry which is preliminary data.</text>
</comment>
<dbReference type="PANTHER" id="PTHR37534">
    <property type="entry name" value="TRANSCRIPTIONAL ACTIVATOR PROTEIN UGA3"/>
    <property type="match status" value="1"/>
</dbReference>
<dbReference type="InParanoid" id="A0A1V8SUZ3"/>
<keyword evidence="2" id="KW-0539">Nucleus</keyword>
<dbReference type="OrthoDB" id="415590at2759"/>
<dbReference type="SMART" id="SM00066">
    <property type="entry name" value="GAL4"/>
    <property type="match status" value="1"/>
</dbReference>
<evidence type="ECO:0000256" key="2">
    <source>
        <dbReference type="ARBA" id="ARBA00023242"/>
    </source>
</evidence>
<dbReference type="Pfam" id="PF00172">
    <property type="entry name" value="Zn_clus"/>
    <property type="match status" value="1"/>
</dbReference>
<dbReference type="PANTHER" id="PTHR37534:SF4">
    <property type="entry name" value="ZN(II)2CYS6 TRANSCRIPTION FACTOR (EUROFUNG)"/>
    <property type="match status" value="1"/>
</dbReference>
<dbReference type="GO" id="GO:0005634">
    <property type="term" value="C:nucleus"/>
    <property type="evidence" value="ECO:0007669"/>
    <property type="project" value="UniProtKB-SubCell"/>
</dbReference>
<dbReference type="Pfam" id="PF11951">
    <property type="entry name" value="Fungal_trans_2"/>
    <property type="match status" value="1"/>
</dbReference>
<evidence type="ECO:0000259" key="4">
    <source>
        <dbReference type="PROSITE" id="PS50048"/>
    </source>
</evidence>
<dbReference type="GO" id="GO:0000976">
    <property type="term" value="F:transcription cis-regulatory region binding"/>
    <property type="evidence" value="ECO:0007669"/>
    <property type="project" value="TreeGrafter"/>
</dbReference>
<dbReference type="CDD" id="cd00067">
    <property type="entry name" value="GAL4"/>
    <property type="match status" value="1"/>
</dbReference>
<proteinExistence type="predicted"/>
<dbReference type="InterPro" id="IPR021858">
    <property type="entry name" value="Fun_TF"/>
</dbReference>
<dbReference type="GO" id="GO:0045944">
    <property type="term" value="P:positive regulation of transcription by RNA polymerase II"/>
    <property type="evidence" value="ECO:0007669"/>
    <property type="project" value="TreeGrafter"/>
</dbReference>
<dbReference type="STRING" id="1507870.A0A1V8SUZ3"/>
<organism evidence="5 6">
    <name type="scientific">Cryoendolithus antarcticus</name>
    <dbReference type="NCBI Taxonomy" id="1507870"/>
    <lineage>
        <taxon>Eukaryota</taxon>
        <taxon>Fungi</taxon>
        <taxon>Dikarya</taxon>
        <taxon>Ascomycota</taxon>
        <taxon>Pezizomycotina</taxon>
        <taxon>Dothideomycetes</taxon>
        <taxon>Dothideomycetidae</taxon>
        <taxon>Cladosporiales</taxon>
        <taxon>Cladosporiaceae</taxon>
        <taxon>Cryoendolithus</taxon>
    </lineage>
</organism>
<dbReference type="AlphaFoldDB" id="A0A1V8SUZ3"/>
<dbReference type="PROSITE" id="PS50048">
    <property type="entry name" value="ZN2_CY6_FUNGAL_2"/>
    <property type="match status" value="1"/>
</dbReference>
<evidence type="ECO:0000256" key="1">
    <source>
        <dbReference type="ARBA" id="ARBA00004123"/>
    </source>
</evidence>
<comment type="subcellular location">
    <subcellularLocation>
        <location evidence="1">Nucleus</location>
    </subcellularLocation>
</comment>
<evidence type="ECO:0000313" key="5">
    <source>
        <dbReference type="EMBL" id="OQO02702.1"/>
    </source>
</evidence>